<dbReference type="AlphaFoldDB" id="A0A0U1LT33"/>
<proteinExistence type="predicted"/>
<name>A0A0U1LT33_TALIS</name>
<feature type="compositionally biased region" description="Basic and acidic residues" evidence="1">
    <location>
        <begin position="62"/>
        <end position="73"/>
    </location>
</feature>
<dbReference type="OMA" id="LECHESF"/>
<accession>A0A0U1LT33</accession>
<evidence type="ECO:0000313" key="3">
    <source>
        <dbReference type="Proteomes" id="UP000054383"/>
    </source>
</evidence>
<dbReference type="Proteomes" id="UP000054383">
    <property type="component" value="Unassembled WGS sequence"/>
</dbReference>
<dbReference type="OrthoDB" id="4227515at2759"/>
<evidence type="ECO:0000313" key="2">
    <source>
        <dbReference type="EMBL" id="CRG86559.1"/>
    </source>
</evidence>
<feature type="region of interest" description="Disordered" evidence="1">
    <location>
        <begin position="39"/>
        <end position="73"/>
    </location>
</feature>
<dbReference type="EMBL" id="CVMT01000002">
    <property type="protein sequence ID" value="CRG86559.1"/>
    <property type="molecule type" value="Genomic_DNA"/>
</dbReference>
<keyword evidence="3" id="KW-1185">Reference proteome</keyword>
<sequence>MVDINLTSWISKFAAAIQQYGMVADEVCTQNPYGRIWKRLNSTQKRRASSPTEGPNTKYKTSHLDDEPHHGKDIAASSKYSSITSYVDQYVVIGSLIISRPSEKYRKLAEVWEPELQKLDNRNMKGKLESPIARRLNQPSFTTKYLENGETADLTNGCISMVMGNAYQPGETLLFGHVHRREAWSKAIEEYPSTVLECHESFTDATSLSMQAKVEDVYGQKVQSRLLMTQAFQVFPLWGNFEGLVLFLAPETSYANKDPHFKLRRVMLMASHPQHIIYCARNSDTTLRQERILEAATLMTGNAIPWVDSYFTQKKWLRVIPSVLVQQEIKAFGEALRQPEKMTAATIFESDGHEDENANSEFIQSDSASDQLKVGSWGFYFQHRAHSNETLKEYIPLAKEALSNWTSSDDWVVPTDLPNAVLEWFQGQKHIPFANEPISNFQDVGTILMRVLGLQEVP</sequence>
<organism evidence="2 3">
    <name type="scientific">Talaromyces islandicus</name>
    <name type="common">Penicillium islandicum</name>
    <dbReference type="NCBI Taxonomy" id="28573"/>
    <lineage>
        <taxon>Eukaryota</taxon>
        <taxon>Fungi</taxon>
        <taxon>Dikarya</taxon>
        <taxon>Ascomycota</taxon>
        <taxon>Pezizomycotina</taxon>
        <taxon>Eurotiomycetes</taxon>
        <taxon>Eurotiomycetidae</taxon>
        <taxon>Eurotiales</taxon>
        <taxon>Trichocomaceae</taxon>
        <taxon>Talaromyces</taxon>
        <taxon>Talaromyces sect. Islandici</taxon>
    </lineage>
</organism>
<protein>
    <submittedName>
        <fullName evidence="2">Uncharacterized protein</fullName>
    </submittedName>
</protein>
<evidence type="ECO:0000256" key="1">
    <source>
        <dbReference type="SAM" id="MobiDB-lite"/>
    </source>
</evidence>
<dbReference type="STRING" id="28573.A0A0U1LT33"/>
<reference evidence="2 3" key="1">
    <citation type="submission" date="2015-04" db="EMBL/GenBank/DDBJ databases">
        <authorList>
            <person name="Syromyatnikov M.Y."/>
            <person name="Popov V.N."/>
        </authorList>
    </citation>
    <scope>NUCLEOTIDE SEQUENCE [LARGE SCALE GENOMIC DNA]</scope>
    <source>
        <strain evidence="2">WF-38-12</strain>
    </source>
</reference>
<feature type="compositionally biased region" description="Polar residues" evidence="1">
    <location>
        <begin position="49"/>
        <end position="59"/>
    </location>
</feature>
<gene>
    <name evidence="2" type="ORF">PISL3812_03569</name>
</gene>